<comment type="subcellular location">
    <subcellularLocation>
        <location evidence="1">Cell inner membrane</location>
        <topology evidence="1">Multi-pass membrane protein</topology>
    </subcellularLocation>
</comment>
<evidence type="ECO:0000256" key="3">
    <source>
        <dbReference type="ARBA" id="ARBA00022475"/>
    </source>
</evidence>
<feature type="transmembrane region" description="Helical" evidence="12">
    <location>
        <begin position="77"/>
        <end position="96"/>
    </location>
</feature>
<feature type="transmembrane region" description="Helical" evidence="12">
    <location>
        <begin position="442"/>
        <end position="460"/>
    </location>
</feature>
<dbReference type="Pfam" id="PF13632">
    <property type="entry name" value="Glyco_trans_2_3"/>
    <property type="match status" value="1"/>
</dbReference>
<evidence type="ECO:0000256" key="5">
    <source>
        <dbReference type="ARBA" id="ARBA00022676"/>
    </source>
</evidence>
<dbReference type="InterPro" id="IPR029044">
    <property type="entry name" value="Nucleotide-diphossugar_trans"/>
</dbReference>
<feature type="transmembrane region" description="Helical" evidence="12">
    <location>
        <begin position="472"/>
        <end position="490"/>
    </location>
</feature>
<dbReference type="GO" id="GO:0016760">
    <property type="term" value="F:cellulose synthase (UDP-forming) activity"/>
    <property type="evidence" value="ECO:0007669"/>
    <property type="project" value="UniProtKB-EC"/>
</dbReference>
<dbReference type="Gene3D" id="3.90.550.10">
    <property type="entry name" value="Spore Coat Polysaccharide Biosynthesis Protein SpsA, Chain A"/>
    <property type="match status" value="1"/>
</dbReference>
<dbReference type="STRING" id="329726.AM1_4956"/>
<evidence type="ECO:0000259" key="13">
    <source>
        <dbReference type="Pfam" id="PF07238"/>
    </source>
</evidence>
<evidence type="ECO:0000256" key="4">
    <source>
        <dbReference type="ARBA" id="ARBA00022519"/>
    </source>
</evidence>
<evidence type="ECO:0000256" key="6">
    <source>
        <dbReference type="ARBA" id="ARBA00022679"/>
    </source>
</evidence>
<dbReference type="CDD" id="cd06421">
    <property type="entry name" value="CESA_CelA_like"/>
    <property type="match status" value="1"/>
</dbReference>
<evidence type="ECO:0000256" key="12">
    <source>
        <dbReference type="SAM" id="Phobius"/>
    </source>
</evidence>
<keyword evidence="8" id="KW-0135">Cellulose biosynthesis</keyword>
<proteinExistence type="predicted"/>
<dbReference type="PANTHER" id="PTHR43867">
    <property type="entry name" value="CELLULOSE SYNTHASE CATALYTIC SUBUNIT A [UDP-FORMING]"/>
    <property type="match status" value="1"/>
</dbReference>
<dbReference type="GO" id="GO:0035438">
    <property type="term" value="F:cyclic-di-GMP binding"/>
    <property type="evidence" value="ECO:0007669"/>
    <property type="project" value="InterPro"/>
</dbReference>
<dbReference type="KEGG" id="amr:AM1_4956"/>
<comment type="catalytic activity">
    <reaction evidence="11">
        <text>[(1-&gt;4)-beta-D-glucosyl](n) + UDP-alpha-D-glucose = [(1-&gt;4)-beta-D-glucosyl](n+1) + UDP + H(+)</text>
        <dbReference type="Rhea" id="RHEA:19929"/>
        <dbReference type="Rhea" id="RHEA-COMP:10033"/>
        <dbReference type="Rhea" id="RHEA-COMP:10034"/>
        <dbReference type="ChEBI" id="CHEBI:15378"/>
        <dbReference type="ChEBI" id="CHEBI:18246"/>
        <dbReference type="ChEBI" id="CHEBI:58223"/>
        <dbReference type="ChEBI" id="CHEBI:58885"/>
        <dbReference type="EC" id="2.4.1.12"/>
    </reaction>
</comment>
<evidence type="ECO:0000256" key="7">
    <source>
        <dbReference type="ARBA" id="ARBA00022692"/>
    </source>
</evidence>
<evidence type="ECO:0000256" key="9">
    <source>
        <dbReference type="ARBA" id="ARBA00022989"/>
    </source>
</evidence>
<dbReference type="EC" id="2.4.1.12" evidence="2"/>
<dbReference type="CAZy" id="GT2">
    <property type="family name" value="Glycosyltransferase Family 2"/>
</dbReference>
<evidence type="ECO:0000259" key="14">
    <source>
        <dbReference type="Pfam" id="PF13632"/>
    </source>
</evidence>
<evidence type="ECO:0000313" key="16">
    <source>
        <dbReference type="Proteomes" id="UP000000268"/>
    </source>
</evidence>
<feature type="transmembrane region" description="Helical" evidence="12">
    <location>
        <begin position="510"/>
        <end position="531"/>
    </location>
</feature>
<dbReference type="EMBL" id="CP000828">
    <property type="protein sequence ID" value="ABW29927.1"/>
    <property type="molecule type" value="Genomic_DNA"/>
</dbReference>
<feature type="transmembrane region" description="Helical" evidence="12">
    <location>
        <begin position="108"/>
        <end position="131"/>
    </location>
</feature>
<keyword evidence="10 12" id="KW-0472">Membrane</keyword>
<feature type="transmembrane region" description="Helical" evidence="12">
    <location>
        <begin position="562"/>
        <end position="580"/>
    </location>
</feature>
<keyword evidence="6 15" id="KW-0808">Transferase</keyword>
<dbReference type="GO" id="GO:0030244">
    <property type="term" value="P:cellulose biosynthetic process"/>
    <property type="evidence" value="ECO:0007669"/>
    <property type="project" value="UniProtKB-KW"/>
</dbReference>
<dbReference type="GO" id="GO:0006011">
    <property type="term" value="P:UDP-alpha-D-glucose metabolic process"/>
    <property type="evidence" value="ECO:0007669"/>
    <property type="project" value="InterPro"/>
</dbReference>
<dbReference type="HOGENOM" id="CLU_011907_3_0_3"/>
<name>B0C4P4_ACAM1</name>
<evidence type="ECO:0000256" key="2">
    <source>
        <dbReference type="ARBA" id="ARBA00012539"/>
    </source>
</evidence>
<organism evidence="15 16">
    <name type="scientific">Acaryochloris marina (strain MBIC 11017)</name>
    <dbReference type="NCBI Taxonomy" id="329726"/>
    <lineage>
        <taxon>Bacteria</taxon>
        <taxon>Bacillati</taxon>
        <taxon>Cyanobacteriota</taxon>
        <taxon>Cyanophyceae</taxon>
        <taxon>Acaryochloridales</taxon>
        <taxon>Acaryochloridaceae</taxon>
        <taxon>Acaryochloris</taxon>
    </lineage>
</organism>
<keyword evidence="5" id="KW-0328">Glycosyltransferase</keyword>
<dbReference type="PRINTS" id="PR01439">
    <property type="entry name" value="CELLSNTHASEA"/>
</dbReference>
<keyword evidence="9 12" id="KW-1133">Transmembrane helix</keyword>
<gene>
    <name evidence="15" type="ordered locus">AM1_4956</name>
</gene>
<feature type="domain" description="Glycosyltransferase 2-like" evidence="14">
    <location>
        <begin position="237"/>
        <end position="453"/>
    </location>
</feature>
<evidence type="ECO:0000313" key="15">
    <source>
        <dbReference type="EMBL" id="ABW29927.1"/>
    </source>
</evidence>
<dbReference type="AlphaFoldDB" id="B0C4P4"/>
<dbReference type="InterPro" id="IPR050321">
    <property type="entry name" value="Glycosyltr_2/OpgH_subfam"/>
</dbReference>
<reference evidence="15 16" key="1">
    <citation type="journal article" date="2008" name="Proc. Natl. Acad. Sci. U.S.A.">
        <title>Niche adaptation and genome expansion in the chlorophyll d-producing cyanobacterium Acaryochloris marina.</title>
        <authorList>
            <person name="Swingley W.D."/>
            <person name="Chen M."/>
            <person name="Cheung P.C."/>
            <person name="Conrad A.L."/>
            <person name="Dejesa L.C."/>
            <person name="Hao J."/>
            <person name="Honchak B.M."/>
            <person name="Karbach L.E."/>
            <person name="Kurdoglu A."/>
            <person name="Lahiri S."/>
            <person name="Mastrian S.D."/>
            <person name="Miyashita H."/>
            <person name="Page L."/>
            <person name="Ramakrishna P."/>
            <person name="Satoh S."/>
            <person name="Sattley W.M."/>
            <person name="Shimada Y."/>
            <person name="Taylor H.L."/>
            <person name="Tomo T."/>
            <person name="Tsuchiya T."/>
            <person name="Wang Z.T."/>
            <person name="Raymond J."/>
            <person name="Mimuro M."/>
            <person name="Blankenship R.E."/>
            <person name="Touchman J.W."/>
        </authorList>
    </citation>
    <scope>NUCLEOTIDE SEQUENCE [LARGE SCALE GENOMIC DNA]</scope>
    <source>
        <strain evidence="16">MBIC 11017</strain>
    </source>
</reference>
<protein>
    <recommendedName>
        <fullName evidence="2">cellulose synthase (UDP-forming)</fullName>
        <ecNumber evidence="2">2.4.1.12</ecNumber>
    </recommendedName>
</protein>
<dbReference type="eggNOG" id="COG1215">
    <property type="taxonomic scope" value="Bacteria"/>
</dbReference>
<dbReference type="InterPro" id="IPR001173">
    <property type="entry name" value="Glyco_trans_2-like"/>
</dbReference>
<keyword evidence="16" id="KW-1185">Reference proteome</keyword>
<evidence type="ECO:0000256" key="8">
    <source>
        <dbReference type="ARBA" id="ARBA00022916"/>
    </source>
</evidence>
<keyword evidence="3" id="KW-1003">Cell membrane</keyword>
<dbReference type="SUPFAM" id="SSF53448">
    <property type="entry name" value="Nucleotide-diphospho-sugar transferases"/>
    <property type="match status" value="1"/>
</dbReference>
<keyword evidence="7 12" id="KW-0812">Transmembrane</keyword>
<feature type="transmembrane region" description="Helical" evidence="12">
    <location>
        <begin position="408"/>
        <end position="430"/>
    </location>
</feature>
<evidence type="ECO:0000256" key="11">
    <source>
        <dbReference type="ARBA" id="ARBA00048682"/>
    </source>
</evidence>
<dbReference type="GO" id="GO:0005886">
    <property type="term" value="C:plasma membrane"/>
    <property type="evidence" value="ECO:0007669"/>
    <property type="project" value="UniProtKB-SubCell"/>
</dbReference>
<dbReference type="InterPro" id="IPR009875">
    <property type="entry name" value="PilZ_domain"/>
</dbReference>
<keyword evidence="4" id="KW-0997">Cell inner membrane</keyword>
<accession>B0C4P4</accession>
<feature type="domain" description="PilZ" evidence="13">
    <location>
        <begin position="590"/>
        <end position="684"/>
    </location>
</feature>
<dbReference type="PANTHER" id="PTHR43867:SF2">
    <property type="entry name" value="CELLULOSE SYNTHASE CATALYTIC SUBUNIT A [UDP-FORMING]"/>
    <property type="match status" value="1"/>
</dbReference>
<evidence type="ECO:0000256" key="1">
    <source>
        <dbReference type="ARBA" id="ARBA00004429"/>
    </source>
</evidence>
<sequence>MVGIFLATGLGVGLWFIREDRVTAIFKQVELLFANPPLWLAVPVAAGNYLAVPSVLLLVAVLIVMQVSSSPRPWSRLIVGTSLLLLIVQYVVWRLFWTLNLSDTFNSIFSIGLLTLEIITIVTNVIQLILVSRSTNRLGEADINEMAVLDGDYLPTVDVMIPTYDEPSFILKRTIIGCQAMDYPRKTVYLLDDTRRPEIKALATELGCEYIIRPDNLHAKAGNLNHALNFTSGELLTVFDADFVPTKNFLRRTVGFFQNDSIALLQTHQSFFNPDPVARNIGLENILPQEVEIFSRYYQPLRDGVETALCYGSSFVARRSALAEAGGFATGTLSEDYFTGVRLSAKGKRVIFLGESLSAGLSAENMSAHITQRLRWARGTLQAFFIEANPLRIRGLKLIQRLAHLDGLLQWFTSVSRVGFLLMPLAYAFFGVIPWRATTQEMLYFFMPYYLVQLFTFSWLNQRSRSALISDIYAVSQCFPVALTVLQTLFNPFSKGFKVTPKGVSSDRYTFNWKLASPLVVLFIFTAVSLWRNLGMCMVKGAWSTTVEPEVALQIKGIELGWLWSSYNLIVLGVALLILLDAPKPDLYEWFDLRRTVRLTLGNLKLWGITTMISEGGAEIALTQAGLPRHYFGESVQVEIQEENLCLQAVITQIQQREDDYPIVQLKFAEVTTPQYRRLVEMLFCRPGQWKSPQAPGELQSLYLLVKSFFTPRILFDRQRKINPVEVAKT</sequence>
<dbReference type="Proteomes" id="UP000000268">
    <property type="component" value="Chromosome"/>
</dbReference>
<dbReference type="InterPro" id="IPR003919">
    <property type="entry name" value="Cell_synth_A"/>
</dbReference>
<dbReference type="Pfam" id="PF07238">
    <property type="entry name" value="PilZ"/>
    <property type="match status" value="1"/>
</dbReference>
<evidence type="ECO:0000256" key="10">
    <source>
        <dbReference type="ARBA" id="ARBA00023136"/>
    </source>
</evidence>
<feature type="transmembrane region" description="Helical" evidence="12">
    <location>
        <begin position="40"/>
        <end position="65"/>
    </location>
</feature>